<feature type="transmembrane region" description="Helical" evidence="2">
    <location>
        <begin position="194"/>
        <end position="214"/>
    </location>
</feature>
<dbReference type="AlphaFoldDB" id="A0A3P1T668"/>
<evidence type="ECO:0000256" key="1">
    <source>
        <dbReference type="SAM" id="MobiDB-lite"/>
    </source>
</evidence>
<evidence type="ECO:0000313" key="4">
    <source>
        <dbReference type="EMBL" id="RRD04854.1"/>
    </source>
</evidence>
<feature type="compositionally biased region" description="Basic and acidic residues" evidence="1">
    <location>
        <begin position="428"/>
        <end position="452"/>
    </location>
</feature>
<gene>
    <name evidence="4" type="ORF">EII34_07945</name>
</gene>
<keyword evidence="2" id="KW-0812">Transmembrane</keyword>
<dbReference type="Pfam" id="PF17991">
    <property type="entry name" value="Thioredoxin_10"/>
    <property type="match status" value="1"/>
</dbReference>
<dbReference type="InterPro" id="IPR036249">
    <property type="entry name" value="Thioredoxin-like_sf"/>
</dbReference>
<dbReference type="GO" id="GO:0016209">
    <property type="term" value="F:antioxidant activity"/>
    <property type="evidence" value="ECO:0007669"/>
    <property type="project" value="InterPro"/>
</dbReference>
<reference evidence="4 5" key="1">
    <citation type="submission" date="2018-11" db="EMBL/GenBank/DDBJ databases">
        <title>Genomes From Bacteria Associated with the Canine Oral Cavity: a Test Case for Automated Genome-Based Taxonomic Assignment.</title>
        <authorList>
            <person name="Coil D.A."/>
            <person name="Jospin G."/>
            <person name="Darling A.E."/>
            <person name="Wallis C."/>
            <person name="Davis I.J."/>
            <person name="Harris S."/>
            <person name="Eisen J.A."/>
            <person name="Holcombe L.J."/>
            <person name="O'Flynn C."/>
        </authorList>
    </citation>
    <scope>NUCLEOTIDE SEQUENCE [LARGE SCALE GENOMIC DNA]</scope>
    <source>
        <strain evidence="4 5">OH887_COT-365</strain>
    </source>
</reference>
<dbReference type="Proteomes" id="UP000280819">
    <property type="component" value="Unassembled WGS sequence"/>
</dbReference>
<dbReference type="GO" id="GO:0016491">
    <property type="term" value="F:oxidoreductase activity"/>
    <property type="evidence" value="ECO:0007669"/>
    <property type="project" value="InterPro"/>
</dbReference>
<protein>
    <submittedName>
        <fullName evidence="4">Cytochrome c biogenesis protein DipZ</fullName>
    </submittedName>
</protein>
<dbReference type="SUPFAM" id="SSF52833">
    <property type="entry name" value="Thioredoxin-like"/>
    <property type="match status" value="1"/>
</dbReference>
<proteinExistence type="predicted"/>
<accession>A0A3P1T668</accession>
<evidence type="ECO:0000256" key="2">
    <source>
        <dbReference type="SAM" id="Phobius"/>
    </source>
</evidence>
<sequence>MLVTALLSLLAGVLTVLAPCVLPFLPVIVGGSLGHGSRRRPYLIAGSLVVSLLLFTLLLKASTAFLNIDPKVWAIGSGSLVVLLGLVMLFPGVWARIAAAVKLDNAHQLLDKARGHRSETLGAVLTGAALGPVFSSCSPTYAWVIATVLPASPSVGMFYLGVYCIGMAGALLAISLLGRRLIDRLGWAANPRGWFQRVVAVLFIIVGVFVATGWDKQFQAWAVDKFPSLVAFEEGLIPSAEQAIPRQAGEGELPNPTPAPELQGITAWVGSDPLTLAELRGKVVLVDFWTYSCINCVRTQPYLNAWYDRYHDAGFEIIGVHAPEFAFEKVPENVAKAVADARIKYPVALDNDFATWRAYNNRYWPAKYLIDAEGRVRWVHFGEGHYDEAEAKIRELLGEGGDKAVVSDETLQHTPGQSPETYLGTDRAAGDDSGLRGGDHDYGAATDPRETSHWTLGGPWSADGESITALSDGAQLRYRFSGQEMYLVMDGPAGARVRVEVEGGIAPGGADVIGEEVTIDGARMYRLVRLPEATGGTTVTLTFDEGVRANAFTFG</sequence>
<dbReference type="PANTHER" id="PTHR42852:SF13">
    <property type="entry name" value="PROTEIN DIPZ"/>
    <property type="match status" value="1"/>
</dbReference>
<dbReference type="InterPro" id="IPR000866">
    <property type="entry name" value="AhpC/TSA"/>
</dbReference>
<keyword evidence="2" id="KW-0472">Membrane</keyword>
<feature type="transmembrane region" description="Helical" evidence="2">
    <location>
        <begin position="42"/>
        <end position="66"/>
    </location>
</feature>
<feature type="region of interest" description="Disordered" evidence="1">
    <location>
        <begin position="410"/>
        <end position="452"/>
    </location>
</feature>
<organism evidence="4 5">
    <name type="scientific">Arachnia propionica</name>
    <dbReference type="NCBI Taxonomy" id="1750"/>
    <lineage>
        <taxon>Bacteria</taxon>
        <taxon>Bacillati</taxon>
        <taxon>Actinomycetota</taxon>
        <taxon>Actinomycetes</taxon>
        <taxon>Propionibacteriales</taxon>
        <taxon>Propionibacteriaceae</taxon>
        <taxon>Arachnia</taxon>
    </lineage>
</organism>
<dbReference type="PROSITE" id="PS51352">
    <property type="entry name" value="THIOREDOXIN_2"/>
    <property type="match status" value="1"/>
</dbReference>
<dbReference type="CDD" id="cd03012">
    <property type="entry name" value="TlpA_like_DipZ_like"/>
    <property type="match status" value="1"/>
</dbReference>
<feature type="transmembrane region" description="Helical" evidence="2">
    <location>
        <begin position="72"/>
        <end position="99"/>
    </location>
</feature>
<evidence type="ECO:0000259" key="3">
    <source>
        <dbReference type="PROSITE" id="PS51352"/>
    </source>
</evidence>
<comment type="caution">
    <text evidence="4">The sequence shown here is derived from an EMBL/GenBank/DDBJ whole genome shotgun (WGS) entry which is preliminary data.</text>
</comment>
<feature type="transmembrane region" description="Helical" evidence="2">
    <location>
        <begin position="6"/>
        <end position="30"/>
    </location>
</feature>
<dbReference type="InterPro" id="IPR013766">
    <property type="entry name" value="Thioredoxin_domain"/>
</dbReference>
<dbReference type="EMBL" id="RQZG01000008">
    <property type="protein sequence ID" value="RRD04854.1"/>
    <property type="molecule type" value="Genomic_DNA"/>
</dbReference>
<dbReference type="Gene3D" id="2.60.120.260">
    <property type="entry name" value="Galactose-binding domain-like"/>
    <property type="match status" value="1"/>
</dbReference>
<dbReference type="RefSeq" id="WP_124844628.1">
    <property type="nucleotide sequence ID" value="NZ_JAUNKP010000016.1"/>
</dbReference>
<dbReference type="InterPro" id="IPR050553">
    <property type="entry name" value="Thioredoxin_ResA/DsbE_sf"/>
</dbReference>
<dbReference type="Pfam" id="PF00578">
    <property type="entry name" value="AhpC-TSA"/>
    <property type="match status" value="1"/>
</dbReference>
<feature type="domain" description="Thioredoxin" evidence="3">
    <location>
        <begin position="253"/>
        <end position="398"/>
    </location>
</feature>
<keyword evidence="2" id="KW-1133">Transmembrane helix</keyword>
<feature type="transmembrane region" description="Helical" evidence="2">
    <location>
        <begin position="158"/>
        <end position="182"/>
    </location>
</feature>
<evidence type="ECO:0000313" key="5">
    <source>
        <dbReference type="Proteomes" id="UP000280819"/>
    </source>
</evidence>
<name>A0A3P1T668_9ACTN</name>
<dbReference type="InterPro" id="IPR041017">
    <property type="entry name" value="Thioredoxin_10"/>
</dbReference>
<dbReference type="PANTHER" id="PTHR42852">
    <property type="entry name" value="THIOL:DISULFIDE INTERCHANGE PROTEIN DSBE"/>
    <property type="match status" value="1"/>
</dbReference>
<dbReference type="Gene3D" id="3.40.30.10">
    <property type="entry name" value="Glutaredoxin"/>
    <property type="match status" value="1"/>
</dbReference>
<dbReference type="OrthoDB" id="9811352at2"/>